<dbReference type="GO" id="GO:0005634">
    <property type="term" value="C:nucleus"/>
    <property type="evidence" value="ECO:0007669"/>
    <property type="project" value="UniProtKB-SubCell"/>
</dbReference>
<keyword evidence="2" id="KW-0479">Metal-binding</keyword>
<dbReference type="Gene3D" id="3.30.160.60">
    <property type="entry name" value="Classic Zinc Finger"/>
    <property type="match status" value="1"/>
</dbReference>
<comment type="subcellular location">
    <subcellularLocation>
        <location evidence="1">Nucleus</location>
    </subcellularLocation>
</comment>
<evidence type="ECO:0000256" key="2">
    <source>
        <dbReference type="ARBA" id="ARBA00022723"/>
    </source>
</evidence>
<dbReference type="Proteomes" id="UP001497623">
    <property type="component" value="Unassembled WGS sequence"/>
</dbReference>
<evidence type="ECO:0000259" key="8">
    <source>
        <dbReference type="PROSITE" id="PS50157"/>
    </source>
</evidence>
<accession>A0AAV2QU06</accession>
<evidence type="ECO:0000256" key="3">
    <source>
        <dbReference type="ARBA" id="ARBA00022737"/>
    </source>
</evidence>
<dbReference type="PANTHER" id="PTHR10032">
    <property type="entry name" value="ZINC FINGER PROTEIN WITH KRAB AND SCAN DOMAINS"/>
    <property type="match status" value="1"/>
</dbReference>
<protein>
    <recommendedName>
        <fullName evidence="8">C2H2-type domain-containing protein</fullName>
    </recommendedName>
</protein>
<dbReference type="SMART" id="SM00355">
    <property type="entry name" value="ZnF_C2H2"/>
    <property type="match status" value="2"/>
</dbReference>
<evidence type="ECO:0000313" key="9">
    <source>
        <dbReference type="EMBL" id="CAL4097230.1"/>
    </source>
</evidence>
<keyword evidence="10" id="KW-1185">Reference proteome</keyword>
<dbReference type="SUPFAM" id="SSF57667">
    <property type="entry name" value="beta-beta-alpha zinc fingers"/>
    <property type="match status" value="1"/>
</dbReference>
<dbReference type="GO" id="GO:0000981">
    <property type="term" value="F:DNA-binding transcription factor activity, RNA polymerase II-specific"/>
    <property type="evidence" value="ECO:0007669"/>
    <property type="project" value="TreeGrafter"/>
</dbReference>
<dbReference type="GO" id="GO:0008270">
    <property type="term" value="F:zinc ion binding"/>
    <property type="evidence" value="ECO:0007669"/>
    <property type="project" value="UniProtKB-KW"/>
</dbReference>
<keyword evidence="4 7" id="KW-0863">Zinc-finger</keyword>
<dbReference type="GO" id="GO:0009913">
    <property type="term" value="P:epidermal cell differentiation"/>
    <property type="evidence" value="ECO:0007669"/>
    <property type="project" value="TreeGrafter"/>
</dbReference>
<dbReference type="InterPro" id="IPR036236">
    <property type="entry name" value="Znf_C2H2_sf"/>
</dbReference>
<evidence type="ECO:0000313" key="10">
    <source>
        <dbReference type="Proteomes" id="UP001497623"/>
    </source>
</evidence>
<keyword evidence="6" id="KW-0539">Nucleus</keyword>
<dbReference type="InterPro" id="IPR013087">
    <property type="entry name" value="Znf_C2H2_type"/>
</dbReference>
<dbReference type="PANTHER" id="PTHR10032:SF271">
    <property type="entry name" value="RH12261P-RELATED"/>
    <property type="match status" value="1"/>
</dbReference>
<dbReference type="AlphaFoldDB" id="A0AAV2QU06"/>
<feature type="domain" description="C2H2-type" evidence="8">
    <location>
        <begin position="168"/>
        <end position="196"/>
    </location>
</feature>
<dbReference type="GO" id="GO:0000978">
    <property type="term" value="F:RNA polymerase II cis-regulatory region sequence-specific DNA binding"/>
    <property type="evidence" value="ECO:0007669"/>
    <property type="project" value="TreeGrafter"/>
</dbReference>
<gene>
    <name evidence="9" type="ORF">MNOR_LOCUS15941</name>
</gene>
<evidence type="ECO:0000256" key="4">
    <source>
        <dbReference type="ARBA" id="ARBA00022771"/>
    </source>
</evidence>
<dbReference type="PROSITE" id="PS00028">
    <property type="entry name" value="ZINC_FINGER_C2H2_1"/>
    <property type="match status" value="2"/>
</dbReference>
<reference evidence="9 10" key="1">
    <citation type="submission" date="2024-05" db="EMBL/GenBank/DDBJ databases">
        <authorList>
            <person name="Wallberg A."/>
        </authorList>
    </citation>
    <scope>NUCLEOTIDE SEQUENCE [LARGE SCALE GENOMIC DNA]</scope>
</reference>
<evidence type="ECO:0000256" key="7">
    <source>
        <dbReference type="PROSITE-ProRule" id="PRU00042"/>
    </source>
</evidence>
<sequence length="198" mass="21510">MGLDIELEEVGWDLVEDGSGCWELEYGGLELEEGGWELEKAGSHIEIVGWRLAKRLVSPTMWLSSILGSSGGCPTSSAAATAGILSVRGSIASQLLAAAGSTEATVDHSATGSMSSQVLGGSTEAERIAWARSLSRGQTYVCPVCQKVFGMKYYYERHLKCHASSKEHQCPYCSFNCAYKWNLKSHVRNKHRDKPPPP</sequence>
<organism evidence="9 10">
    <name type="scientific">Meganyctiphanes norvegica</name>
    <name type="common">Northern krill</name>
    <name type="synonym">Thysanopoda norvegica</name>
    <dbReference type="NCBI Taxonomy" id="48144"/>
    <lineage>
        <taxon>Eukaryota</taxon>
        <taxon>Metazoa</taxon>
        <taxon>Ecdysozoa</taxon>
        <taxon>Arthropoda</taxon>
        <taxon>Crustacea</taxon>
        <taxon>Multicrustacea</taxon>
        <taxon>Malacostraca</taxon>
        <taxon>Eumalacostraca</taxon>
        <taxon>Eucarida</taxon>
        <taxon>Euphausiacea</taxon>
        <taxon>Euphausiidae</taxon>
        <taxon>Meganyctiphanes</taxon>
    </lineage>
</organism>
<proteinExistence type="predicted"/>
<feature type="non-terminal residue" evidence="9">
    <location>
        <position position="198"/>
    </location>
</feature>
<keyword evidence="5" id="KW-0862">Zinc</keyword>
<evidence type="ECO:0000256" key="1">
    <source>
        <dbReference type="ARBA" id="ARBA00004123"/>
    </source>
</evidence>
<keyword evidence="3" id="KW-0677">Repeat</keyword>
<evidence type="ECO:0000256" key="6">
    <source>
        <dbReference type="ARBA" id="ARBA00023242"/>
    </source>
</evidence>
<dbReference type="EMBL" id="CAXKWB010010211">
    <property type="protein sequence ID" value="CAL4097230.1"/>
    <property type="molecule type" value="Genomic_DNA"/>
</dbReference>
<dbReference type="PROSITE" id="PS50157">
    <property type="entry name" value="ZINC_FINGER_C2H2_2"/>
    <property type="match status" value="2"/>
</dbReference>
<comment type="caution">
    <text evidence="9">The sequence shown here is derived from an EMBL/GenBank/DDBJ whole genome shotgun (WGS) entry which is preliminary data.</text>
</comment>
<name>A0AAV2QU06_MEGNR</name>
<feature type="domain" description="C2H2-type" evidence="8">
    <location>
        <begin position="140"/>
        <end position="167"/>
    </location>
</feature>
<dbReference type="InterPro" id="IPR027756">
    <property type="entry name" value="Ovo-like"/>
</dbReference>
<evidence type="ECO:0000256" key="5">
    <source>
        <dbReference type="ARBA" id="ARBA00022833"/>
    </source>
</evidence>